<organism evidence="1">
    <name type="scientific">Flammulina velutipes</name>
    <name type="common">Agaricus velutipes</name>
    <dbReference type="NCBI Taxonomy" id="38945"/>
    <lineage>
        <taxon>Eukaryota</taxon>
        <taxon>Fungi</taxon>
        <taxon>Dikarya</taxon>
        <taxon>Basidiomycota</taxon>
        <taxon>Agaricomycotina</taxon>
        <taxon>Agaricomycetes</taxon>
        <taxon>Agaricomycetidae</taxon>
        <taxon>Agaricales</taxon>
        <taxon>Marasmiineae</taxon>
        <taxon>Physalacriaceae</taxon>
        <taxon>Flammulina</taxon>
    </lineage>
</organism>
<evidence type="ECO:0000313" key="1">
    <source>
        <dbReference type="EMBL" id="QHW03309.1"/>
    </source>
</evidence>
<proteinExistence type="predicted"/>
<protein>
    <submittedName>
        <fullName evidence="1">Putative pheromone protein</fullName>
    </submittedName>
</protein>
<name>A0A6C0N0Y2_FLAVE</name>
<accession>A0A6C0N0Y2</accession>
<dbReference type="EMBL" id="MN993646">
    <property type="protein sequence ID" value="QHW03309.1"/>
    <property type="molecule type" value="Genomic_DNA"/>
</dbReference>
<dbReference type="AlphaFoldDB" id="A0A6C0N0Y2"/>
<sequence>MDSFVDIFAPAEEIVINAPEDPTVNAERTGGDVAAMCIIS</sequence>
<reference evidence="1" key="1">
    <citation type="submission" date="2020-01" db="EMBL/GenBank/DDBJ databases">
        <authorList>
            <person name="Xu W."/>
            <person name="Xie B."/>
            <person name="Zhao C."/>
        </authorList>
    </citation>
    <scope>NUCLEOTIDE SEQUENCE</scope>
    <source>
        <strain evidence="1">Pp2.2</strain>
    </source>
</reference>